<keyword evidence="3" id="KW-0812">Transmembrane</keyword>
<evidence type="ECO:0000256" key="2">
    <source>
        <dbReference type="ARBA" id="ARBA00010323"/>
    </source>
</evidence>
<evidence type="ECO:0000313" key="4">
    <source>
        <dbReference type="EMBL" id="VVC89225.1"/>
    </source>
</evidence>
<evidence type="ECO:0000256" key="1">
    <source>
        <dbReference type="ARBA" id="ARBA00005189"/>
    </source>
</evidence>
<feature type="transmembrane region" description="Helical" evidence="3">
    <location>
        <begin position="350"/>
        <end position="370"/>
    </location>
</feature>
<dbReference type="PANTHER" id="PTHR13906:SF16">
    <property type="entry name" value="LYSOPHOSPHOLIPID ACYLTRANSFERASE 7"/>
    <property type="match status" value="1"/>
</dbReference>
<evidence type="ECO:0008006" key="6">
    <source>
        <dbReference type="Google" id="ProtNLM"/>
    </source>
</evidence>
<feature type="transmembrane region" description="Helical" evidence="3">
    <location>
        <begin position="70"/>
        <end position="88"/>
    </location>
</feature>
<comment type="pathway">
    <text evidence="1">Lipid metabolism.</text>
</comment>
<evidence type="ECO:0000313" key="5">
    <source>
        <dbReference type="Proteomes" id="UP000324832"/>
    </source>
</evidence>
<evidence type="ECO:0000256" key="3">
    <source>
        <dbReference type="SAM" id="Phobius"/>
    </source>
</evidence>
<protein>
    <recommendedName>
        <fullName evidence="6">Lysophospholipid acyltransferase 7</fullName>
    </recommendedName>
</protein>
<dbReference type="AlphaFoldDB" id="A0A5E4PT24"/>
<gene>
    <name evidence="4" type="ORF">LSINAPIS_LOCUS2404</name>
</gene>
<keyword evidence="3" id="KW-0472">Membrane</keyword>
<comment type="similarity">
    <text evidence="2">Belongs to the membrane-bound acyltransferase family.</text>
</comment>
<dbReference type="GO" id="GO:0044233">
    <property type="term" value="C:mitochondria-associated endoplasmic reticulum membrane contact site"/>
    <property type="evidence" value="ECO:0007669"/>
    <property type="project" value="TreeGrafter"/>
</dbReference>
<name>A0A5E4PT24_9NEOP</name>
<dbReference type="EMBL" id="FZQP02000482">
    <property type="protein sequence ID" value="VVC89225.1"/>
    <property type="molecule type" value="Genomic_DNA"/>
</dbReference>
<accession>A0A5E4PT24</accession>
<dbReference type="GO" id="GO:0006661">
    <property type="term" value="P:phosphatidylinositol biosynthetic process"/>
    <property type="evidence" value="ECO:0007669"/>
    <property type="project" value="TreeGrafter"/>
</dbReference>
<keyword evidence="3" id="KW-1133">Transmembrane helix</keyword>
<dbReference type="Proteomes" id="UP000324832">
    <property type="component" value="Unassembled WGS sequence"/>
</dbReference>
<feature type="transmembrane region" description="Helical" evidence="3">
    <location>
        <begin position="318"/>
        <end position="338"/>
    </location>
</feature>
<dbReference type="PANTHER" id="PTHR13906">
    <property type="entry name" value="PORCUPINE"/>
    <property type="match status" value="1"/>
</dbReference>
<dbReference type="GO" id="GO:0030258">
    <property type="term" value="P:lipid modification"/>
    <property type="evidence" value="ECO:0007669"/>
    <property type="project" value="TreeGrafter"/>
</dbReference>
<organism evidence="4 5">
    <name type="scientific">Leptidea sinapis</name>
    <dbReference type="NCBI Taxonomy" id="189913"/>
    <lineage>
        <taxon>Eukaryota</taxon>
        <taxon>Metazoa</taxon>
        <taxon>Ecdysozoa</taxon>
        <taxon>Arthropoda</taxon>
        <taxon>Hexapoda</taxon>
        <taxon>Insecta</taxon>
        <taxon>Pterygota</taxon>
        <taxon>Neoptera</taxon>
        <taxon>Endopterygota</taxon>
        <taxon>Lepidoptera</taxon>
        <taxon>Glossata</taxon>
        <taxon>Ditrysia</taxon>
        <taxon>Papilionoidea</taxon>
        <taxon>Pieridae</taxon>
        <taxon>Dismorphiinae</taxon>
        <taxon>Leptidea</taxon>
    </lineage>
</organism>
<feature type="transmembrane region" description="Helical" evidence="3">
    <location>
        <begin position="33"/>
        <end position="58"/>
    </location>
</feature>
<dbReference type="GO" id="GO:0016020">
    <property type="term" value="C:membrane"/>
    <property type="evidence" value="ECO:0007669"/>
    <property type="project" value="TreeGrafter"/>
</dbReference>
<keyword evidence="5" id="KW-1185">Reference proteome</keyword>
<reference evidence="4 5" key="1">
    <citation type="submission" date="2017-07" db="EMBL/GenBank/DDBJ databases">
        <authorList>
            <person name="Talla V."/>
            <person name="Backstrom N."/>
        </authorList>
    </citation>
    <scope>NUCLEOTIDE SEQUENCE [LARGE SCALE GENOMIC DNA]</scope>
</reference>
<proteinExistence type="inferred from homology"/>
<sequence>MSDIVFFSSLLICISLGCYYKKISDAGLKRNYGTGLGILLACVICGQQIFYTAIMVWGNLIIIKCCDRRYMHQLCLTFTWIFLIYLHFNTYTKYALWIYQAMALRLVGLAFEMHHAQLAKSDQTKSNSRLNMGDFDFLTKDPSAVEIITYAYFFIGLHKVRLVTIELSQNINSKRSYCMYYTKKFYTNYGSDFRYLYNIPHLVMHFLYHQIIMLLCTSVCTEAGFGVYPAICTPLPGAGPTTRISILKVLRNESTEKAFEEEYNFSAIKCFHTERVIMGPRMRDTIRSWYMPTRFWFWANIYKSVIKANKEMKLPWDIGFSIMRMFCLIYLTPCLIINNNTYAVLRYYNSIFWVYHIVLVALMIASVVIYKWRGGDAVT</sequence>
<dbReference type="GO" id="GO:0071617">
    <property type="term" value="F:lysophospholipid acyltransferase activity"/>
    <property type="evidence" value="ECO:0007669"/>
    <property type="project" value="TreeGrafter"/>
</dbReference>
<dbReference type="InterPro" id="IPR049941">
    <property type="entry name" value="LPLAT_7/PORCN-like"/>
</dbReference>